<reference evidence="3" key="2">
    <citation type="submission" date="2022-06" db="EMBL/GenBank/DDBJ databases">
        <title>Draft genome sequence of Burkholderia glumae strain GR20004 isolated from rice panicle showing bacterial panicle blight.</title>
        <authorList>
            <person name="Choi S.Y."/>
            <person name="Lee Y.H."/>
        </authorList>
    </citation>
    <scope>NUCLEOTIDE SEQUENCE</scope>
    <source>
        <strain evidence="3">GR20004</strain>
    </source>
</reference>
<reference evidence="2 4" key="1">
    <citation type="submission" date="2020-12" db="EMBL/GenBank/DDBJ databases">
        <title>FDA dAtabase for Regulatory Grade micrObial Sequences (FDA-ARGOS): Supporting development and validation of Infectious Disease Dx tests.</title>
        <authorList>
            <person name="Minogue T."/>
            <person name="Wolcott M."/>
            <person name="Wasieloski L."/>
            <person name="Aguilar W."/>
            <person name="Moore D."/>
            <person name="Jaissle J."/>
            <person name="Tallon L."/>
            <person name="Sadzewicz L."/>
            <person name="Zhao X."/>
            <person name="Boylan J."/>
            <person name="Ott S."/>
            <person name="Bowen H."/>
            <person name="Vavikolanu K."/>
            <person name="Mehta A."/>
            <person name="Aluvathingal J."/>
            <person name="Nadendla S."/>
            <person name="Yan Y."/>
            <person name="Sichtig H."/>
        </authorList>
    </citation>
    <scope>NUCLEOTIDE SEQUENCE [LARGE SCALE GENOMIC DNA]</scope>
    <source>
        <strain evidence="2 4">FDAARGOS_949</strain>
    </source>
</reference>
<feature type="compositionally biased region" description="Basic residues" evidence="1">
    <location>
        <begin position="1"/>
        <end position="18"/>
    </location>
</feature>
<dbReference type="AlphaFoldDB" id="A0AAP9Y9P2"/>
<dbReference type="Proteomes" id="UP001056386">
    <property type="component" value="Chromosome 1"/>
</dbReference>
<feature type="region of interest" description="Disordered" evidence="1">
    <location>
        <begin position="1"/>
        <end position="124"/>
    </location>
</feature>
<evidence type="ECO:0000313" key="3">
    <source>
        <dbReference type="EMBL" id="USS46955.1"/>
    </source>
</evidence>
<dbReference type="GeneID" id="45699069"/>
<feature type="compositionally biased region" description="Basic and acidic residues" evidence="1">
    <location>
        <begin position="106"/>
        <end position="116"/>
    </location>
</feature>
<gene>
    <name evidence="2" type="ORF">I6H06_18425</name>
    <name evidence="3" type="ORF">NFI99_18910</name>
</gene>
<dbReference type="RefSeq" id="WP_124837029.1">
    <property type="nucleotide sequence ID" value="NZ_CP021074.1"/>
</dbReference>
<keyword evidence="5" id="KW-1185">Reference proteome</keyword>
<evidence type="ECO:0000256" key="1">
    <source>
        <dbReference type="SAM" id="MobiDB-lite"/>
    </source>
</evidence>
<accession>A0AAP9Y9P2</accession>
<organism evidence="2 4">
    <name type="scientific">Burkholderia glumae</name>
    <name type="common">Pseudomonas glumae</name>
    <dbReference type="NCBI Taxonomy" id="337"/>
    <lineage>
        <taxon>Bacteria</taxon>
        <taxon>Pseudomonadati</taxon>
        <taxon>Pseudomonadota</taxon>
        <taxon>Betaproteobacteria</taxon>
        <taxon>Burkholderiales</taxon>
        <taxon>Burkholderiaceae</taxon>
        <taxon>Burkholderia</taxon>
    </lineage>
</organism>
<evidence type="ECO:0000313" key="4">
    <source>
        <dbReference type="Proteomes" id="UP000594892"/>
    </source>
</evidence>
<protein>
    <submittedName>
        <fullName evidence="2">Uncharacterized protein</fullName>
    </submittedName>
</protein>
<dbReference type="EMBL" id="CP099587">
    <property type="protein sequence ID" value="USS46955.1"/>
    <property type="molecule type" value="Genomic_DNA"/>
</dbReference>
<proteinExistence type="predicted"/>
<dbReference type="Proteomes" id="UP000594892">
    <property type="component" value="Chromosome 2"/>
</dbReference>
<evidence type="ECO:0000313" key="5">
    <source>
        <dbReference type="Proteomes" id="UP001056386"/>
    </source>
</evidence>
<sequence>MSKKDKASHHKPARSPRRAPREAGTAGAGQFCAKPAATGTGGASGAARAAPGDLPDARCRIGNERCASLEAGIDDATPRRRKPDRMGGGRRWCAGREPPAAGVRRPGSDGGHDGDPARPAAGIS</sequence>
<evidence type="ECO:0000313" key="2">
    <source>
        <dbReference type="EMBL" id="QPQ94140.1"/>
    </source>
</evidence>
<dbReference type="EMBL" id="CP065601">
    <property type="protein sequence ID" value="QPQ94140.1"/>
    <property type="molecule type" value="Genomic_DNA"/>
</dbReference>
<name>A0AAP9Y9P2_BURGL</name>